<evidence type="ECO:0000313" key="7">
    <source>
        <dbReference type="Proteomes" id="UP001230188"/>
    </source>
</evidence>
<evidence type="ECO:0000256" key="3">
    <source>
        <dbReference type="ARBA" id="ARBA00022801"/>
    </source>
</evidence>
<dbReference type="AlphaFoldDB" id="A0AAD7UDP5"/>
<dbReference type="Pfam" id="PF05903">
    <property type="entry name" value="Peptidase_C97"/>
    <property type="match status" value="1"/>
</dbReference>
<name>A0AAD7UDP5_9STRA</name>
<protein>
    <recommendedName>
        <fullName evidence="5">PPPDE domain-containing protein</fullName>
    </recommendedName>
</protein>
<organism evidence="6 7">
    <name type="scientific">Chrysophaeum taylorii</name>
    <dbReference type="NCBI Taxonomy" id="2483200"/>
    <lineage>
        <taxon>Eukaryota</taxon>
        <taxon>Sar</taxon>
        <taxon>Stramenopiles</taxon>
        <taxon>Ochrophyta</taxon>
        <taxon>Pelagophyceae</taxon>
        <taxon>Pelagomonadales</taxon>
        <taxon>Pelagomonadaceae</taxon>
        <taxon>Chrysophaeum</taxon>
    </lineage>
</organism>
<evidence type="ECO:0000256" key="4">
    <source>
        <dbReference type="SAM" id="MobiDB-lite"/>
    </source>
</evidence>
<evidence type="ECO:0000313" key="6">
    <source>
        <dbReference type="EMBL" id="KAJ8602660.1"/>
    </source>
</evidence>
<dbReference type="SMART" id="SM01179">
    <property type="entry name" value="DUF862"/>
    <property type="match status" value="1"/>
</dbReference>
<sequence length="207" mass="22908">MSIRLNVYSLQGGEASSVLLDAIGAHHSGIEVGAEEEFSFDMSGITRFTPQRTANGWVPSDSVELGSFLGTFLDIDVILSRLYAAGFRPGAYDVVRNNCNHFTRAFAQFMNLERRYPYYVNRPADMAAFVFMVEPAVSVDEEPALSSSSSSSRIGGADILAFFVCGMCRQHFRFLTEVPAAALPPPEREEEEEDEILVKAPDEMEFV</sequence>
<comment type="similarity">
    <text evidence="1">Belongs to the DeSI family.</text>
</comment>
<accession>A0AAD7UDP5</accession>
<evidence type="ECO:0000256" key="1">
    <source>
        <dbReference type="ARBA" id="ARBA00008140"/>
    </source>
</evidence>
<keyword evidence="7" id="KW-1185">Reference proteome</keyword>
<comment type="caution">
    <text evidence="6">The sequence shown here is derived from an EMBL/GenBank/DDBJ whole genome shotgun (WGS) entry which is preliminary data.</text>
</comment>
<keyword evidence="3" id="KW-0378">Hydrolase</keyword>
<keyword evidence="2" id="KW-0645">Protease</keyword>
<dbReference type="PANTHER" id="PTHR12378">
    <property type="entry name" value="DESUMOYLATING ISOPEPTIDASE"/>
    <property type="match status" value="1"/>
</dbReference>
<reference evidence="6" key="1">
    <citation type="submission" date="2023-01" db="EMBL/GenBank/DDBJ databases">
        <title>Metagenome sequencing of chrysophaentin producing Chrysophaeum taylorii.</title>
        <authorList>
            <person name="Davison J."/>
            <person name="Bewley C."/>
        </authorList>
    </citation>
    <scope>NUCLEOTIDE SEQUENCE</scope>
    <source>
        <strain evidence="6">NIES-1699</strain>
    </source>
</reference>
<dbReference type="GO" id="GO:0070646">
    <property type="term" value="P:protein modification by small protein removal"/>
    <property type="evidence" value="ECO:0007669"/>
    <property type="project" value="TreeGrafter"/>
</dbReference>
<dbReference type="GO" id="GO:0006508">
    <property type="term" value="P:proteolysis"/>
    <property type="evidence" value="ECO:0007669"/>
    <property type="project" value="UniProtKB-KW"/>
</dbReference>
<gene>
    <name evidence="6" type="ORF">CTAYLR_004105</name>
</gene>
<proteinExistence type="inferred from homology"/>
<evidence type="ECO:0000259" key="5">
    <source>
        <dbReference type="PROSITE" id="PS51858"/>
    </source>
</evidence>
<dbReference type="InterPro" id="IPR042266">
    <property type="entry name" value="PPPDE_sf"/>
</dbReference>
<dbReference type="GO" id="GO:0008233">
    <property type="term" value="F:peptidase activity"/>
    <property type="evidence" value="ECO:0007669"/>
    <property type="project" value="UniProtKB-KW"/>
</dbReference>
<dbReference type="EMBL" id="JAQMWT010000373">
    <property type="protein sequence ID" value="KAJ8602660.1"/>
    <property type="molecule type" value="Genomic_DNA"/>
</dbReference>
<dbReference type="Proteomes" id="UP001230188">
    <property type="component" value="Unassembled WGS sequence"/>
</dbReference>
<dbReference type="PROSITE" id="PS51858">
    <property type="entry name" value="PPPDE"/>
    <property type="match status" value="1"/>
</dbReference>
<dbReference type="Gene3D" id="3.90.1720.30">
    <property type="entry name" value="PPPDE domains"/>
    <property type="match status" value="1"/>
</dbReference>
<feature type="compositionally biased region" description="Basic and acidic residues" evidence="4">
    <location>
        <begin position="196"/>
        <end position="207"/>
    </location>
</feature>
<evidence type="ECO:0000256" key="2">
    <source>
        <dbReference type="ARBA" id="ARBA00022670"/>
    </source>
</evidence>
<feature type="region of interest" description="Disordered" evidence="4">
    <location>
        <begin position="183"/>
        <end position="207"/>
    </location>
</feature>
<feature type="domain" description="PPPDE" evidence="5">
    <location>
        <begin position="1"/>
        <end position="138"/>
    </location>
</feature>
<dbReference type="InterPro" id="IPR008580">
    <property type="entry name" value="PPPDE_dom"/>
</dbReference>